<accession>A0A9P1BTA9</accession>
<dbReference type="Proteomes" id="UP001152797">
    <property type="component" value="Unassembled WGS sequence"/>
</dbReference>
<protein>
    <submittedName>
        <fullName evidence="1">Uncharacterized protein</fullName>
    </submittedName>
</protein>
<reference evidence="1" key="1">
    <citation type="submission" date="2022-10" db="EMBL/GenBank/DDBJ databases">
        <authorList>
            <person name="Chen Y."/>
            <person name="Dougan E. K."/>
            <person name="Chan C."/>
            <person name="Rhodes N."/>
            <person name="Thang M."/>
        </authorList>
    </citation>
    <scope>NUCLEOTIDE SEQUENCE</scope>
</reference>
<keyword evidence="3" id="KW-1185">Reference proteome</keyword>
<name>A0A9P1BTA9_9DINO</name>
<evidence type="ECO:0000313" key="3">
    <source>
        <dbReference type="Proteomes" id="UP001152797"/>
    </source>
</evidence>
<dbReference type="OrthoDB" id="435646at2759"/>
<dbReference type="EMBL" id="CAMXCT020000448">
    <property type="protein sequence ID" value="CAL1132365.1"/>
    <property type="molecule type" value="Genomic_DNA"/>
</dbReference>
<evidence type="ECO:0000313" key="2">
    <source>
        <dbReference type="EMBL" id="CAL1132365.1"/>
    </source>
</evidence>
<reference evidence="2" key="2">
    <citation type="submission" date="2024-04" db="EMBL/GenBank/DDBJ databases">
        <authorList>
            <person name="Chen Y."/>
            <person name="Shah S."/>
            <person name="Dougan E. K."/>
            <person name="Thang M."/>
            <person name="Chan C."/>
        </authorList>
    </citation>
    <scope>NUCLEOTIDE SEQUENCE [LARGE SCALE GENOMIC DNA]</scope>
</reference>
<dbReference type="EMBL" id="CAMXCT030000448">
    <property type="protein sequence ID" value="CAL4766302.1"/>
    <property type="molecule type" value="Genomic_DNA"/>
</dbReference>
<sequence>MSGKAGLVEQIKGMQRSDPYGRQTWWDYCEMHLGGVKDPNRHDEGTLATFLSLYNSGGIPPSEPRPDTHGNPYGACGGWGGGKGYDMMGGGGSWDPMMGGQAGGPGNFGCGGGASLGDFVKTGQRQSKHWTNAWQTYCALYGGGINDPSKHEDSFTKSFIEYVGEIAANGLSALASSQGINLEEVVGQSGGTKRPATGGRS</sequence>
<dbReference type="EMBL" id="CAMXCT010000448">
    <property type="protein sequence ID" value="CAI3978990.1"/>
    <property type="molecule type" value="Genomic_DNA"/>
</dbReference>
<evidence type="ECO:0000313" key="1">
    <source>
        <dbReference type="EMBL" id="CAI3978990.1"/>
    </source>
</evidence>
<dbReference type="AlphaFoldDB" id="A0A9P1BTA9"/>
<organism evidence="1">
    <name type="scientific">Cladocopium goreaui</name>
    <dbReference type="NCBI Taxonomy" id="2562237"/>
    <lineage>
        <taxon>Eukaryota</taxon>
        <taxon>Sar</taxon>
        <taxon>Alveolata</taxon>
        <taxon>Dinophyceae</taxon>
        <taxon>Suessiales</taxon>
        <taxon>Symbiodiniaceae</taxon>
        <taxon>Cladocopium</taxon>
    </lineage>
</organism>
<comment type="caution">
    <text evidence="1">The sequence shown here is derived from an EMBL/GenBank/DDBJ whole genome shotgun (WGS) entry which is preliminary data.</text>
</comment>
<proteinExistence type="predicted"/>
<gene>
    <name evidence="1" type="ORF">C1SCF055_LOCUS6978</name>
</gene>